<name>B8G8B4_CHLAD</name>
<proteinExistence type="predicted"/>
<sequence length="187" mass="21272">MVIPPAKQTSAVRYNDNTLAPQLRYTKICSDEQGFKESGVLTSDELTPTSNGCTQRELEILRRELNEAQALIRSLRRQLEKTMAAAQEAQRAHAKMVETLTETMRENTILCHERDMWRARAQRLEAQRHEEPRPGAVIDISSLAGQISEDEANAIRKAMARLHHPDVGGDPERMKAWNAALDRLFRQ</sequence>
<gene>
    <name evidence="2" type="ordered locus">Cagg_3320</name>
</gene>
<dbReference type="SUPFAM" id="SSF46565">
    <property type="entry name" value="Chaperone J-domain"/>
    <property type="match status" value="1"/>
</dbReference>
<dbReference type="InterPro" id="IPR036869">
    <property type="entry name" value="J_dom_sf"/>
</dbReference>
<protein>
    <submittedName>
        <fullName evidence="2">Uncharacterized protein</fullName>
    </submittedName>
</protein>
<accession>B8G8B4</accession>
<dbReference type="AlphaFoldDB" id="B8G8B4"/>
<reference evidence="2" key="1">
    <citation type="submission" date="2008-12" db="EMBL/GenBank/DDBJ databases">
        <title>Complete sequence of Chloroflexus aggregans DSM 9485.</title>
        <authorList>
            <consortium name="US DOE Joint Genome Institute"/>
            <person name="Lucas S."/>
            <person name="Copeland A."/>
            <person name="Lapidus A."/>
            <person name="Glavina del Rio T."/>
            <person name="Dalin E."/>
            <person name="Tice H."/>
            <person name="Pitluck S."/>
            <person name="Foster B."/>
            <person name="Larimer F."/>
            <person name="Land M."/>
            <person name="Hauser L."/>
            <person name="Kyrpides N."/>
            <person name="Mikhailova N."/>
            <person name="Bryant D."/>
            <person name="Richardson P."/>
        </authorList>
    </citation>
    <scope>NUCLEOTIDE SEQUENCE</scope>
    <source>
        <strain evidence="2">DSM 9485</strain>
    </source>
</reference>
<organism evidence="2 3">
    <name type="scientific">Chloroflexus aggregans (strain MD-66 / DSM 9485)</name>
    <dbReference type="NCBI Taxonomy" id="326427"/>
    <lineage>
        <taxon>Bacteria</taxon>
        <taxon>Bacillati</taxon>
        <taxon>Chloroflexota</taxon>
        <taxon>Chloroflexia</taxon>
        <taxon>Chloroflexales</taxon>
        <taxon>Chloroflexineae</taxon>
        <taxon>Chloroflexaceae</taxon>
        <taxon>Chloroflexus</taxon>
    </lineage>
</organism>
<keyword evidence="3" id="KW-1185">Reference proteome</keyword>
<feature type="coiled-coil region" evidence="1">
    <location>
        <begin position="51"/>
        <end position="92"/>
    </location>
</feature>
<dbReference type="HOGENOM" id="CLU_126489_0_0_0"/>
<dbReference type="eggNOG" id="ENOG50343G8">
    <property type="taxonomic scope" value="Bacteria"/>
</dbReference>
<dbReference type="EMBL" id="CP001337">
    <property type="protein sequence ID" value="ACL26168.1"/>
    <property type="molecule type" value="Genomic_DNA"/>
</dbReference>
<dbReference type="Proteomes" id="UP000002508">
    <property type="component" value="Chromosome"/>
</dbReference>
<keyword evidence="1" id="KW-0175">Coiled coil</keyword>
<evidence type="ECO:0000313" key="3">
    <source>
        <dbReference type="Proteomes" id="UP000002508"/>
    </source>
</evidence>
<dbReference type="STRING" id="326427.Cagg_3320"/>
<dbReference type="KEGG" id="cag:Cagg_3320"/>
<evidence type="ECO:0000256" key="1">
    <source>
        <dbReference type="SAM" id="Coils"/>
    </source>
</evidence>
<evidence type="ECO:0000313" key="2">
    <source>
        <dbReference type="EMBL" id="ACL26168.1"/>
    </source>
</evidence>